<feature type="transmembrane region" description="Helical" evidence="1">
    <location>
        <begin position="32"/>
        <end position="51"/>
    </location>
</feature>
<dbReference type="Proteomes" id="UP000516134">
    <property type="component" value="Chromosome"/>
</dbReference>
<name>A0ABX6T067_9SPHN</name>
<reference evidence="2 3" key="1">
    <citation type="submission" date="2020-08" db="EMBL/GenBank/DDBJ databases">
        <title>Genome sequence of Sphingomonas daechungensis KACC 18115T.</title>
        <authorList>
            <person name="Hyun D.-W."/>
            <person name="Bae J.-W."/>
        </authorList>
    </citation>
    <scope>NUCLEOTIDE SEQUENCE [LARGE SCALE GENOMIC DNA]</scope>
    <source>
        <strain evidence="2 3">KACC 18115</strain>
    </source>
</reference>
<proteinExistence type="predicted"/>
<sequence>MNVISKTMAARIGWTSVVFGANQVLRLLNNVLLARLLAPSLFGLMTIVNAIRVGVELLSDLGINQNIVSSPQGHTKDFYDTAWTLQVLRGCFLAASPLHCRSRSQHSSGSPNWR</sequence>
<dbReference type="Pfam" id="PF13440">
    <property type="entry name" value="Polysacc_synt_3"/>
    <property type="match status" value="1"/>
</dbReference>
<keyword evidence="1" id="KW-0472">Membrane</keyword>
<keyword evidence="3" id="KW-1185">Reference proteome</keyword>
<gene>
    <name evidence="2" type="ORF">H9L15_14300</name>
</gene>
<accession>A0ABX6T067</accession>
<keyword evidence="1" id="KW-0812">Transmembrane</keyword>
<evidence type="ECO:0000313" key="3">
    <source>
        <dbReference type="Proteomes" id="UP000516134"/>
    </source>
</evidence>
<keyword evidence="1" id="KW-1133">Transmembrane helix</keyword>
<protein>
    <submittedName>
        <fullName evidence="2">Oligosaccharide flippase family protein</fullName>
    </submittedName>
</protein>
<dbReference type="EMBL" id="CP060780">
    <property type="protein sequence ID" value="QNP43105.1"/>
    <property type="molecule type" value="Genomic_DNA"/>
</dbReference>
<evidence type="ECO:0000313" key="2">
    <source>
        <dbReference type="EMBL" id="QNP43105.1"/>
    </source>
</evidence>
<organism evidence="2 3">
    <name type="scientific">Sphingomonas daechungensis</name>
    <dbReference type="NCBI Taxonomy" id="1176646"/>
    <lineage>
        <taxon>Bacteria</taxon>
        <taxon>Pseudomonadati</taxon>
        <taxon>Pseudomonadota</taxon>
        <taxon>Alphaproteobacteria</taxon>
        <taxon>Sphingomonadales</taxon>
        <taxon>Sphingomonadaceae</taxon>
        <taxon>Sphingomonas</taxon>
    </lineage>
</organism>
<evidence type="ECO:0000256" key="1">
    <source>
        <dbReference type="SAM" id="Phobius"/>
    </source>
</evidence>